<proteinExistence type="inferred from homology"/>
<dbReference type="Pfam" id="PF06094">
    <property type="entry name" value="GGACT"/>
    <property type="match status" value="1"/>
</dbReference>
<reference evidence="6 7" key="1">
    <citation type="journal article" date="2014" name="Nat. Commun.">
        <title>Klebsormidium flaccidum genome reveals primary factors for plant terrestrial adaptation.</title>
        <authorList>
            <person name="Hori K."/>
            <person name="Maruyama F."/>
            <person name="Fujisawa T."/>
            <person name="Togashi T."/>
            <person name="Yamamoto N."/>
            <person name="Seo M."/>
            <person name="Sato S."/>
            <person name="Yamada T."/>
            <person name="Mori H."/>
            <person name="Tajima N."/>
            <person name="Moriyama T."/>
            <person name="Ikeuchi M."/>
            <person name="Watanabe M."/>
            <person name="Wada H."/>
            <person name="Kobayashi K."/>
            <person name="Saito M."/>
            <person name="Masuda T."/>
            <person name="Sasaki-Sekimoto Y."/>
            <person name="Mashiguchi K."/>
            <person name="Awai K."/>
            <person name="Shimojima M."/>
            <person name="Masuda S."/>
            <person name="Iwai M."/>
            <person name="Nobusawa T."/>
            <person name="Narise T."/>
            <person name="Kondo S."/>
            <person name="Saito H."/>
            <person name="Sato R."/>
            <person name="Murakawa M."/>
            <person name="Ihara Y."/>
            <person name="Oshima-Yamada Y."/>
            <person name="Ohtaka K."/>
            <person name="Satoh M."/>
            <person name="Sonobe K."/>
            <person name="Ishii M."/>
            <person name="Ohtani R."/>
            <person name="Kanamori-Sato M."/>
            <person name="Honoki R."/>
            <person name="Miyazaki D."/>
            <person name="Mochizuki H."/>
            <person name="Umetsu J."/>
            <person name="Higashi K."/>
            <person name="Shibata D."/>
            <person name="Kamiya Y."/>
            <person name="Sato N."/>
            <person name="Nakamura Y."/>
            <person name="Tabata S."/>
            <person name="Ida S."/>
            <person name="Kurokawa K."/>
            <person name="Ohta H."/>
        </authorList>
    </citation>
    <scope>NUCLEOTIDE SEQUENCE [LARGE SCALE GENOMIC DNA]</scope>
    <source>
        <strain evidence="6 7">NIES-2285</strain>
    </source>
</reference>
<evidence type="ECO:0000256" key="4">
    <source>
        <dbReference type="ARBA" id="ARBA00030602"/>
    </source>
</evidence>
<dbReference type="InterPro" id="IPR013024">
    <property type="entry name" value="GGCT-like"/>
</dbReference>
<evidence type="ECO:0000313" key="7">
    <source>
        <dbReference type="Proteomes" id="UP000054558"/>
    </source>
</evidence>
<comment type="similarity">
    <text evidence="2">Belongs to the gamma-glutamylcyclotransferase family.</text>
</comment>
<evidence type="ECO:0000259" key="5">
    <source>
        <dbReference type="Pfam" id="PF06094"/>
    </source>
</evidence>
<dbReference type="OrthoDB" id="1044435at2759"/>
<evidence type="ECO:0000256" key="1">
    <source>
        <dbReference type="ARBA" id="ARBA00002782"/>
    </source>
</evidence>
<dbReference type="Gene3D" id="3.10.490.10">
    <property type="entry name" value="Gamma-glutamyl cyclotransferase-like"/>
    <property type="match status" value="1"/>
</dbReference>
<dbReference type="SUPFAM" id="SSF110857">
    <property type="entry name" value="Gamma-glutamyl cyclotransferase-like"/>
    <property type="match status" value="1"/>
</dbReference>
<dbReference type="EMBL" id="DF236971">
    <property type="protein sequence ID" value="GAQ79016.1"/>
    <property type="molecule type" value="Genomic_DNA"/>
</dbReference>
<dbReference type="GO" id="GO:0016740">
    <property type="term" value="F:transferase activity"/>
    <property type="evidence" value="ECO:0007669"/>
    <property type="project" value="UniProtKB-KW"/>
</dbReference>
<dbReference type="InterPro" id="IPR045038">
    <property type="entry name" value="AIG2-like"/>
</dbReference>
<dbReference type="PANTHER" id="PTHR31544">
    <property type="entry name" value="AIG2-LIKE PROTEIN D"/>
    <property type="match status" value="1"/>
</dbReference>
<dbReference type="PANTHER" id="PTHR31544:SF2">
    <property type="entry name" value="AIG2-LIKE PROTEIN D"/>
    <property type="match status" value="1"/>
</dbReference>
<dbReference type="Proteomes" id="UP000054558">
    <property type="component" value="Unassembled WGS sequence"/>
</dbReference>
<name>A0A1Y1HQZ7_KLENI</name>
<dbReference type="OMA" id="TTEFMEE"/>
<protein>
    <recommendedName>
        <fullName evidence="4">Putative gamma-glutamylcyclotransferase</fullName>
    </recommendedName>
</protein>
<keyword evidence="7" id="KW-1185">Reference proteome</keyword>
<comment type="function">
    <text evidence="1">Putative gamma-glutamylcyclotransferase.</text>
</comment>
<organism evidence="6 7">
    <name type="scientific">Klebsormidium nitens</name>
    <name type="common">Green alga</name>
    <name type="synonym">Ulothrix nitens</name>
    <dbReference type="NCBI Taxonomy" id="105231"/>
    <lineage>
        <taxon>Eukaryota</taxon>
        <taxon>Viridiplantae</taxon>
        <taxon>Streptophyta</taxon>
        <taxon>Klebsormidiophyceae</taxon>
        <taxon>Klebsormidiales</taxon>
        <taxon>Klebsormidiaceae</taxon>
        <taxon>Klebsormidium</taxon>
    </lineage>
</organism>
<evidence type="ECO:0000256" key="2">
    <source>
        <dbReference type="ARBA" id="ARBA00008861"/>
    </source>
</evidence>
<gene>
    <name evidence="6" type="ORF">KFL_000220500</name>
</gene>
<keyword evidence="3" id="KW-0808">Transferase</keyword>
<dbReference type="CDD" id="cd06661">
    <property type="entry name" value="GGCT_like"/>
    <property type="match status" value="1"/>
</dbReference>
<dbReference type="AlphaFoldDB" id="A0A1Y1HQZ7"/>
<evidence type="ECO:0000256" key="3">
    <source>
        <dbReference type="ARBA" id="ARBA00022679"/>
    </source>
</evidence>
<evidence type="ECO:0000313" key="6">
    <source>
        <dbReference type="EMBL" id="GAQ79016.1"/>
    </source>
</evidence>
<sequence length="182" mass="20248">MTKMSLAGEVKNVFVYGSLLAEEVVRILIGRIPPCAAAYLTDYHRYSIEGRSYPAIAPKNGGRVVGLVYFDLTDHEQAVFDEFESEDYERCLVDAVLMVDGTSGAGDPEDSPALPSQSQTAGAARTVEAHVYSWADPHDPQLYGTWDYEEFREKGMPSFLRMCSVFRTEMSRQWGPPPAPVE</sequence>
<dbReference type="InterPro" id="IPR036568">
    <property type="entry name" value="GGCT-like_sf"/>
</dbReference>
<dbReference type="InterPro" id="IPR009288">
    <property type="entry name" value="AIG2-like_dom"/>
</dbReference>
<accession>A0A1Y1HQZ7</accession>
<feature type="domain" description="Gamma-glutamylcyclotransferase AIG2-like" evidence="5">
    <location>
        <begin position="13"/>
        <end position="136"/>
    </location>
</feature>